<organism evidence="2 3">
    <name type="scientific">Exaiptasia diaphana</name>
    <name type="common">Tropical sea anemone</name>
    <name type="synonym">Aiptasia pulchella</name>
    <dbReference type="NCBI Taxonomy" id="2652724"/>
    <lineage>
        <taxon>Eukaryota</taxon>
        <taxon>Metazoa</taxon>
        <taxon>Cnidaria</taxon>
        <taxon>Anthozoa</taxon>
        <taxon>Hexacorallia</taxon>
        <taxon>Actiniaria</taxon>
        <taxon>Aiptasiidae</taxon>
        <taxon>Exaiptasia</taxon>
    </lineage>
</organism>
<dbReference type="EnsemblMetazoa" id="XM_021040684.2">
    <property type="protein sequence ID" value="XP_020896343.1"/>
    <property type="gene ID" value="LOC110235239"/>
</dbReference>
<dbReference type="PANTHER" id="PTHR31547">
    <property type="entry name" value="MULTIVESICULAR BODY SUBUNIT 12B"/>
    <property type="match status" value="1"/>
</dbReference>
<evidence type="ECO:0000259" key="1">
    <source>
        <dbReference type="PROSITE" id="PS51498"/>
    </source>
</evidence>
<dbReference type="GO" id="GO:0005770">
    <property type="term" value="C:late endosome"/>
    <property type="evidence" value="ECO:0007669"/>
    <property type="project" value="TreeGrafter"/>
</dbReference>
<dbReference type="GeneID" id="110235239"/>
<dbReference type="Pfam" id="PF10240">
    <property type="entry name" value="DUF2464"/>
    <property type="match status" value="1"/>
</dbReference>
<proteinExistence type="predicted"/>
<evidence type="ECO:0000313" key="3">
    <source>
        <dbReference type="Proteomes" id="UP000887567"/>
    </source>
</evidence>
<dbReference type="PANTHER" id="PTHR31547:SF1">
    <property type="entry name" value="MULTIVESICULAR BODY SUBUNIT 12B"/>
    <property type="match status" value="1"/>
</dbReference>
<dbReference type="OMA" id="IVCQRER"/>
<dbReference type="Gene3D" id="2.100.10.50">
    <property type="match status" value="1"/>
</dbReference>
<protein>
    <recommendedName>
        <fullName evidence="1">MABP domain-containing protein</fullName>
    </recommendedName>
</protein>
<dbReference type="RefSeq" id="XP_020896343.1">
    <property type="nucleotide sequence ID" value="XM_021040684.2"/>
</dbReference>
<evidence type="ECO:0000313" key="2">
    <source>
        <dbReference type="EnsemblMetazoa" id="XP_020896343.1"/>
    </source>
</evidence>
<dbReference type="PROSITE" id="PS51498">
    <property type="entry name" value="MABP"/>
    <property type="match status" value="1"/>
</dbReference>
<dbReference type="GO" id="GO:0019075">
    <property type="term" value="P:virus maturation"/>
    <property type="evidence" value="ECO:0007669"/>
    <property type="project" value="TreeGrafter"/>
</dbReference>
<reference evidence="2" key="1">
    <citation type="submission" date="2022-11" db="UniProtKB">
        <authorList>
            <consortium name="EnsemblMetazoa"/>
        </authorList>
    </citation>
    <scope>IDENTIFICATION</scope>
</reference>
<dbReference type="InterPro" id="IPR023341">
    <property type="entry name" value="MABP"/>
</dbReference>
<accession>A0A913WZH3</accession>
<feature type="domain" description="MABP" evidence="1">
    <location>
        <begin position="6"/>
        <end position="149"/>
    </location>
</feature>
<name>A0A913WZH3_EXADI</name>
<dbReference type="KEGG" id="epa:110235239"/>
<dbReference type="GO" id="GO:0000813">
    <property type="term" value="C:ESCRT I complex"/>
    <property type="evidence" value="ECO:0007669"/>
    <property type="project" value="InterPro"/>
</dbReference>
<dbReference type="GO" id="GO:0046755">
    <property type="term" value="P:viral budding"/>
    <property type="evidence" value="ECO:0007669"/>
    <property type="project" value="TreeGrafter"/>
</dbReference>
<dbReference type="AlphaFoldDB" id="A0A913WZH3"/>
<keyword evidence="3" id="KW-1185">Reference proteome</keyword>
<dbReference type="InterPro" id="IPR040297">
    <property type="entry name" value="MVB12B"/>
</dbReference>
<dbReference type="OrthoDB" id="6021306at2759"/>
<dbReference type="GO" id="GO:0042058">
    <property type="term" value="P:regulation of epidermal growth factor receptor signaling pathway"/>
    <property type="evidence" value="ECO:0007669"/>
    <property type="project" value="TreeGrafter"/>
</dbReference>
<dbReference type="Proteomes" id="UP000887567">
    <property type="component" value="Unplaced"/>
</dbReference>
<sequence length="272" mass="30686">MQKVPNEPVTEVKIVCQRERCPGGYYLLEKTVNGHDAQLFESTWRHKGKRYICYSKQPGSHVIVDMSIINEGDPVTRGYTAITNAFDDPSEKAFRKHQLCIRVLPKDQATQAICDMTLVNKSKGETPPPGYYTITNDVNDLFVCFRMAPVMRYQPPATTAPGTYSYPVAPQQSVGQQWFGQPQAPGPSMPVPWQQQNMQSFPNYTPHHAMPAAKMSAQTGIEGLPFQINSKFDILWKKSTPNVTAAVPKMSTQDIKLKYCYDFTQERHFMAG</sequence>
<dbReference type="InterPro" id="IPR018798">
    <property type="entry name" value="MVB12A/B"/>
</dbReference>